<dbReference type="Pfam" id="PF00809">
    <property type="entry name" value="Pterin_bind"/>
    <property type="match status" value="1"/>
</dbReference>
<dbReference type="GO" id="GO:0046654">
    <property type="term" value="P:tetrahydrofolate biosynthetic process"/>
    <property type="evidence" value="ECO:0007669"/>
    <property type="project" value="TreeGrafter"/>
</dbReference>
<dbReference type="EMBL" id="CAJHZY010000102">
    <property type="protein sequence ID" value="CAD7767252.1"/>
    <property type="molecule type" value="Genomic_DNA"/>
</dbReference>
<comment type="caution">
    <text evidence="2">The sequence shown here is derived from an EMBL/GenBank/DDBJ whole genome shotgun (WGS) entry which is preliminary data.</text>
</comment>
<dbReference type="PROSITE" id="PS50972">
    <property type="entry name" value="PTERIN_BINDING"/>
    <property type="match status" value="1"/>
</dbReference>
<sequence length="220" mass="23865">MSDTLDALSRIIQNAEEDGVGSDRIILDPAIGRWCKMRTTEHDLEIIKNFKRFTVFQKPLLAALSRKSFIGDVLGKPPGERLYGSIAATAIAVYMGANIVRTHDVAATVDAVRMALLLSHPCLGGISYRGARQKCGGLVIQNTGDSEAHNVDIRVDSDGLEMIGGKAHHHCHNLEKGKRVDGKTDTLSLDPITLRFGVPSVIEDTVFNITVTSSAMTKEV</sequence>
<reference evidence="2" key="1">
    <citation type="submission" date="2020-12" db="EMBL/GenBank/DDBJ databases">
        <authorList>
            <person name="Hahn C.J."/>
            <person name="Laso-Perez R."/>
            <person name="Vulcano F."/>
            <person name="Vaziourakis K.-M."/>
            <person name="Stokke R."/>
            <person name="Steen I.H."/>
            <person name="Teske A."/>
            <person name="Boetius A."/>
            <person name="Liebeke M."/>
            <person name="Amann R."/>
            <person name="Knittel K."/>
        </authorList>
    </citation>
    <scope>NUCLEOTIDE SEQUENCE</scope>
    <source>
        <strain evidence="2">Gfbio:c6db26ca-90af-429b-aeed-0e3e8aed0b5e:GoM-Arc1_AMV-AAA_792_C10</strain>
    </source>
</reference>
<dbReference type="Gene3D" id="3.20.20.20">
    <property type="entry name" value="Dihydropteroate synthase-like"/>
    <property type="match status" value="1"/>
</dbReference>
<evidence type="ECO:0000259" key="1">
    <source>
        <dbReference type="PROSITE" id="PS50972"/>
    </source>
</evidence>
<accession>A0A812A2N2</accession>
<evidence type="ECO:0000313" key="3">
    <source>
        <dbReference type="Proteomes" id="UP000614580"/>
    </source>
</evidence>
<gene>
    <name evidence="2" type="ORF">DNFNHJIP_00660</name>
</gene>
<dbReference type="SUPFAM" id="SSF51717">
    <property type="entry name" value="Dihydropteroate synthetase-like"/>
    <property type="match status" value="1"/>
</dbReference>
<evidence type="ECO:0000313" key="2">
    <source>
        <dbReference type="EMBL" id="CAD7767252.1"/>
    </source>
</evidence>
<protein>
    <submittedName>
        <fullName evidence="2">Pterin binding enzyme</fullName>
    </submittedName>
</protein>
<dbReference type="InterPro" id="IPR011005">
    <property type="entry name" value="Dihydropteroate_synth-like_sf"/>
</dbReference>
<dbReference type="GO" id="GO:0004156">
    <property type="term" value="F:dihydropteroate synthase activity"/>
    <property type="evidence" value="ECO:0007669"/>
    <property type="project" value="TreeGrafter"/>
</dbReference>
<dbReference type="PANTHER" id="PTHR20941:SF1">
    <property type="entry name" value="FOLIC ACID SYNTHESIS PROTEIN FOL1"/>
    <property type="match status" value="1"/>
</dbReference>
<proteinExistence type="predicted"/>
<dbReference type="AlphaFoldDB" id="A0A812A2N2"/>
<name>A0A812A2N2_9EURY</name>
<organism evidence="2 3">
    <name type="scientific">Candidatus Argoarchaeum ethanivorans</name>
    <dbReference type="NCBI Taxonomy" id="2608793"/>
    <lineage>
        <taxon>Archaea</taxon>
        <taxon>Methanobacteriati</taxon>
        <taxon>Methanobacteriota</taxon>
        <taxon>Stenosarchaea group</taxon>
        <taxon>Methanomicrobia</taxon>
        <taxon>Methanosarcinales</taxon>
        <taxon>Methanosarcinales incertae sedis</taxon>
        <taxon>GOM Arc I cluster</taxon>
        <taxon>Candidatus Argoarchaeum</taxon>
    </lineage>
</organism>
<dbReference type="InterPro" id="IPR045031">
    <property type="entry name" value="DHP_synth-like"/>
</dbReference>
<dbReference type="PANTHER" id="PTHR20941">
    <property type="entry name" value="FOLATE SYNTHESIS PROTEINS"/>
    <property type="match status" value="1"/>
</dbReference>
<dbReference type="InterPro" id="IPR000489">
    <property type="entry name" value="Pterin-binding_dom"/>
</dbReference>
<feature type="domain" description="Pterin-binding" evidence="1">
    <location>
        <begin position="1"/>
        <end position="113"/>
    </location>
</feature>
<dbReference type="Proteomes" id="UP000614580">
    <property type="component" value="Unassembled WGS sequence"/>
</dbReference>